<feature type="compositionally biased region" description="Low complexity" evidence="1">
    <location>
        <begin position="34"/>
        <end position="51"/>
    </location>
</feature>
<feature type="compositionally biased region" description="Polar residues" evidence="1">
    <location>
        <begin position="1"/>
        <end position="25"/>
    </location>
</feature>
<feature type="compositionally biased region" description="Basic residues" evidence="1">
    <location>
        <begin position="52"/>
        <end position="67"/>
    </location>
</feature>
<name>F2ULY9_SALR5</name>
<feature type="transmembrane region" description="Helical" evidence="2">
    <location>
        <begin position="233"/>
        <end position="254"/>
    </location>
</feature>
<protein>
    <submittedName>
        <fullName evidence="3">Uncharacterized protein</fullName>
    </submittedName>
</protein>
<evidence type="ECO:0000313" key="3">
    <source>
        <dbReference type="EMBL" id="EGD78138.1"/>
    </source>
</evidence>
<sequence>MNTSPDRINSGRQTPHPSRAASTTPGAAPAHALSPSRGAAEAASRSSQQHQQHQRLRLPQQRGRRPTSRSLSDEGVTSRDRTPPRDPSTSPRIVSGRGHPHDLRDEANALLADVAGAMYHFNGEEAHCTGLAAGIEGVYTGDELVYALEHHVDRHGRALLSFDSDLEPLRRILARRGFSRDHIIMLAIMQRQQTLHDDLVRHEKRAMRRAHIIGMLVWAVLMGHTYMAEGRRAILPVFLSYYIGLALAAVSPYVGYSGIVRYYRQVVKSSFFVVA</sequence>
<keyword evidence="2" id="KW-0812">Transmembrane</keyword>
<feature type="region of interest" description="Disordered" evidence="1">
    <location>
        <begin position="1"/>
        <end position="102"/>
    </location>
</feature>
<reference evidence="3" key="1">
    <citation type="submission" date="2009-08" db="EMBL/GenBank/DDBJ databases">
        <title>Annotation of Salpingoeca rosetta.</title>
        <authorList>
            <consortium name="The Broad Institute Genome Sequencing Platform"/>
            <person name="Russ C."/>
            <person name="Cuomo C."/>
            <person name="Burger G."/>
            <person name="Gray M.W."/>
            <person name="Holland P.W.H."/>
            <person name="King N."/>
            <person name="Lang F.B.F."/>
            <person name="Roger A.J."/>
            <person name="Ruiz-Trillo I."/>
            <person name="Young S.K."/>
            <person name="Zeng Q."/>
            <person name="Gargeya S."/>
            <person name="Alvarado L."/>
            <person name="Berlin A."/>
            <person name="Chapman S.B."/>
            <person name="Chen Z."/>
            <person name="Freedman E."/>
            <person name="Gellesch M."/>
            <person name="Goldberg J."/>
            <person name="Griggs A."/>
            <person name="Gujja S."/>
            <person name="Heilman E."/>
            <person name="Heiman D."/>
            <person name="Howarth C."/>
            <person name="Mehta T."/>
            <person name="Neiman D."/>
            <person name="Pearson M."/>
            <person name="Roberts A."/>
            <person name="Saif S."/>
            <person name="Shea T."/>
            <person name="Shenoy N."/>
            <person name="Sisk P."/>
            <person name="Stolte C."/>
            <person name="Sykes S."/>
            <person name="White J."/>
            <person name="Yandava C."/>
            <person name="Haas B."/>
            <person name="Nusbaum C."/>
            <person name="Birren B."/>
        </authorList>
    </citation>
    <scope>NUCLEOTIDE SEQUENCE [LARGE SCALE GENOMIC DNA]</scope>
    <source>
        <strain evidence="3">ATCC 50818</strain>
    </source>
</reference>
<organism evidence="4">
    <name type="scientific">Salpingoeca rosetta (strain ATCC 50818 / BSB-021)</name>
    <dbReference type="NCBI Taxonomy" id="946362"/>
    <lineage>
        <taxon>Eukaryota</taxon>
        <taxon>Choanoflagellata</taxon>
        <taxon>Craspedida</taxon>
        <taxon>Salpingoecidae</taxon>
        <taxon>Salpingoeca</taxon>
    </lineage>
</organism>
<dbReference type="Proteomes" id="UP000007799">
    <property type="component" value="Unassembled WGS sequence"/>
</dbReference>
<dbReference type="EMBL" id="GL832981">
    <property type="protein sequence ID" value="EGD78138.1"/>
    <property type="molecule type" value="Genomic_DNA"/>
</dbReference>
<dbReference type="GeneID" id="16070369"/>
<proteinExistence type="predicted"/>
<evidence type="ECO:0000256" key="1">
    <source>
        <dbReference type="SAM" id="MobiDB-lite"/>
    </source>
</evidence>
<dbReference type="InParanoid" id="F2ULY9"/>
<keyword evidence="2" id="KW-1133">Transmembrane helix</keyword>
<dbReference type="AlphaFoldDB" id="F2ULY9"/>
<evidence type="ECO:0000256" key="2">
    <source>
        <dbReference type="SAM" id="Phobius"/>
    </source>
</evidence>
<feature type="transmembrane region" description="Helical" evidence="2">
    <location>
        <begin position="210"/>
        <end position="227"/>
    </location>
</feature>
<keyword evidence="4" id="KW-1185">Reference proteome</keyword>
<dbReference type="RefSeq" id="XP_004989814.1">
    <property type="nucleotide sequence ID" value="XM_004989757.1"/>
</dbReference>
<dbReference type="KEGG" id="sre:PTSG_09016"/>
<gene>
    <name evidence="3" type="ORF">PTSG_09016</name>
</gene>
<keyword evidence="2" id="KW-0472">Membrane</keyword>
<evidence type="ECO:0000313" key="4">
    <source>
        <dbReference type="Proteomes" id="UP000007799"/>
    </source>
</evidence>
<accession>F2ULY9</accession>